<dbReference type="UniPathway" id="UPA00219"/>
<dbReference type="InterPro" id="IPR004101">
    <property type="entry name" value="Mur_ligase_C"/>
</dbReference>
<comment type="similarity">
    <text evidence="14">Belongs to the MurCDEF family.</text>
</comment>
<dbReference type="Gene3D" id="3.90.190.20">
    <property type="entry name" value="Mur ligase, C-terminal domain"/>
    <property type="match status" value="1"/>
</dbReference>
<dbReference type="SUPFAM" id="SSF53623">
    <property type="entry name" value="MurD-like peptide ligases, catalytic domain"/>
    <property type="match status" value="1"/>
</dbReference>
<dbReference type="PANTHER" id="PTHR43445">
    <property type="entry name" value="UDP-N-ACETYLMURAMATE--L-ALANINE LIGASE-RELATED"/>
    <property type="match status" value="1"/>
</dbReference>
<gene>
    <name evidence="14 18" type="primary">murC</name>
    <name evidence="18" type="ORF">COB11_03880</name>
</gene>
<keyword evidence="8 14" id="KW-0067">ATP-binding</keyword>
<evidence type="ECO:0000256" key="9">
    <source>
        <dbReference type="ARBA" id="ARBA00022960"/>
    </source>
</evidence>
<dbReference type="EC" id="6.3.2.8" evidence="3 14"/>
<feature type="domain" description="Mur ligase central" evidence="17">
    <location>
        <begin position="105"/>
        <end position="278"/>
    </location>
</feature>
<dbReference type="Pfam" id="PF02875">
    <property type="entry name" value="Mur_ligase_C"/>
    <property type="match status" value="1"/>
</dbReference>
<evidence type="ECO:0000259" key="16">
    <source>
        <dbReference type="Pfam" id="PF02875"/>
    </source>
</evidence>
<dbReference type="PANTHER" id="PTHR43445:SF3">
    <property type="entry name" value="UDP-N-ACETYLMURAMATE--L-ALANINE LIGASE"/>
    <property type="match status" value="1"/>
</dbReference>
<dbReference type="GO" id="GO:0005524">
    <property type="term" value="F:ATP binding"/>
    <property type="evidence" value="ECO:0007669"/>
    <property type="project" value="UniProtKB-UniRule"/>
</dbReference>
<keyword evidence="12 14" id="KW-0961">Cell wall biogenesis/degradation</keyword>
<reference evidence="19" key="1">
    <citation type="submission" date="2017-08" db="EMBL/GenBank/DDBJ databases">
        <title>A dynamic microbial community with high functional redundancy inhabits the cold, oxic subseafloor aquifer.</title>
        <authorList>
            <person name="Tully B.J."/>
            <person name="Wheat C.G."/>
            <person name="Glazer B.T."/>
            <person name="Huber J.A."/>
        </authorList>
    </citation>
    <scope>NUCLEOTIDE SEQUENCE [LARGE SCALE GENOMIC DNA]</scope>
</reference>
<evidence type="ECO:0000256" key="6">
    <source>
        <dbReference type="ARBA" id="ARBA00022618"/>
    </source>
</evidence>
<dbReference type="InterPro" id="IPR036565">
    <property type="entry name" value="Mur-like_cat_sf"/>
</dbReference>
<organism evidence="18 19">
    <name type="scientific">Aerophobetes bacterium</name>
    <dbReference type="NCBI Taxonomy" id="2030807"/>
    <lineage>
        <taxon>Bacteria</taxon>
        <taxon>Candidatus Aerophobota</taxon>
    </lineage>
</organism>
<dbReference type="InterPro" id="IPR036615">
    <property type="entry name" value="Mur_ligase_C_dom_sf"/>
</dbReference>
<keyword evidence="9 14" id="KW-0133">Cell shape</keyword>
<dbReference type="GO" id="GO:0051301">
    <property type="term" value="P:cell division"/>
    <property type="evidence" value="ECO:0007669"/>
    <property type="project" value="UniProtKB-KW"/>
</dbReference>
<dbReference type="InterPro" id="IPR050061">
    <property type="entry name" value="MurCDEF_pg_biosynth"/>
</dbReference>
<dbReference type="EMBL" id="NVUU01000039">
    <property type="protein sequence ID" value="PCI94404.1"/>
    <property type="molecule type" value="Genomic_DNA"/>
</dbReference>
<comment type="catalytic activity">
    <reaction evidence="13 14">
        <text>UDP-N-acetyl-alpha-D-muramate + L-alanine + ATP = UDP-N-acetyl-alpha-D-muramoyl-L-alanine + ADP + phosphate + H(+)</text>
        <dbReference type="Rhea" id="RHEA:23372"/>
        <dbReference type="ChEBI" id="CHEBI:15378"/>
        <dbReference type="ChEBI" id="CHEBI:30616"/>
        <dbReference type="ChEBI" id="CHEBI:43474"/>
        <dbReference type="ChEBI" id="CHEBI:57972"/>
        <dbReference type="ChEBI" id="CHEBI:70757"/>
        <dbReference type="ChEBI" id="CHEBI:83898"/>
        <dbReference type="ChEBI" id="CHEBI:456216"/>
        <dbReference type="EC" id="6.3.2.8"/>
    </reaction>
</comment>
<evidence type="ECO:0000313" key="19">
    <source>
        <dbReference type="Proteomes" id="UP000217838"/>
    </source>
</evidence>
<dbReference type="HAMAP" id="MF_00046">
    <property type="entry name" value="MurC"/>
    <property type="match status" value="1"/>
</dbReference>
<dbReference type="InterPro" id="IPR005758">
    <property type="entry name" value="UDP-N-AcMur_Ala_ligase_MurC"/>
</dbReference>
<dbReference type="Pfam" id="PF01225">
    <property type="entry name" value="Mur_ligase"/>
    <property type="match status" value="1"/>
</dbReference>
<feature type="domain" description="Mur ligase C-terminal" evidence="16">
    <location>
        <begin position="302"/>
        <end position="427"/>
    </location>
</feature>
<comment type="pathway">
    <text evidence="2 14">Cell wall biogenesis; peptidoglycan biosynthesis.</text>
</comment>
<dbReference type="InterPro" id="IPR000713">
    <property type="entry name" value="Mur_ligase_N"/>
</dbReference>
<protein>
    <recommendedName>
        <fullName evidence="3 14">UDP-N-acetylmuramate--L-alanine ligase</fullName>
        <ecNumber evidence="3 14">6.3.2.8</ecNumber>
    </recommendedName>
    <alternativeName>
        <fullName evidence="14">UDP-N-acetylmuramoyl-L-alanine synthetase</fullName>
    </alternativeName>
</protein>
<evidence type="ECO:0000256" key="13">
    <source>
        <dbReference type="ARBA" id="ARBA00047833"/>
    </source>
</evidence>
<keyword evidence="11 14" id="KW-0131">Cell cycle</keyword>
<dbReference type="AlphaFoldDB" id="A0A2A4YI66"/>
<dbReference type="GO" id="GO:0071555">
    <property type="term" value="P:cell wall organization"/>
    <property type="evidence" value="ECO:0007669"/>
    <property type="project" value="UniProtKB-KW"/>
</dbReference>
<sequence>MHYHLIGISGIGMSALAKLLLEKGFSVSGSDIKENEETKVLRSLGAKITIRHNEDTIKPGMVVAFSTAIPSHNVEMLAAKKINLPIYHRSILLQKLLEDKKSLCVAGAHGKTSTSALLASIFQMHDQGVSFSIGGVIRHLNTNSCFGNGEVAILEADESDGSFLNTNPDSAIITNTDPDHLYFWKTESSLKAAYKAFAAKVICKENLFLCDEDPFLNRMDKKATRYGFSKKACARILDFGQEEEFSTFTLALDGAIYKDFSIMQLGRHQVLNAAAAISLSLRYGVSEDAIRDALLVYKGVSRRLECLSTKPGTIIYDDYAHHPKEVFETLRALKKAHPKRRIVCVFQPHRYTRLKEHFTEFSYAFSHASYCIVTKVFAAGEKEIEKVNENTLADQIKGPVTIATEDIETSLNNVLKKEDLLVFLGAGDISKTARAFAKNWEAS</sequence>
<dbReference type="GO" id="GO:0005737">
    <property type="term" value="C:cytoplasm"/>
    <property type="evidence" value="ECO:0007669"/>
    <property type="project" value="UniProtKB-SubCell"/>
</dbReference>
<dbReference type="GO" id="GO:0009252">
    <property type="term" value="P:peptidoglycan biosynthetic process"/>
    <property type="evidence" value="ECO:0007669"/>
    <property type="project" value="UniProtKB-UniRule"/>
</dbReference>
<dbReference type="Gene3D" id="3.40.50.720">
    <property type="entry name" value="NAD(P)-binding Rossmann-like Domain"/>
    <property type="match status" value="1"/>
</dbReference>
<keyword evidence="10 14" id="KW-0573">Peptidoglycan synthesis</keyword>
<evidence type="ECO:0000259" key="15">
    <source>
        <dbReference type="Pfam" id="PF01225"/>
    </source>
</evidence>
<comment type="caution">
    <text evidence="18">The sequence shown here is derived from an EMBL/GenBank/DDBJ whole genome shotgun (WGS) entry which is preliminary data.</text>
</comment>
<dbReference type="GO" id="GO:0008763">
    <property type="term" value="F:UDP-N-acetylmuramate-L-alanine ligase activity"/>
    <property type="evidence" value="ECO:0007669"/>
    <property type="project" value="UniProtKB-UniRule"/>
</dbReference>
<evidence type="ECO:0000256" key="10">
    <source>
        <dbReference type="ARBA" id="ARBA00022984"/>
    </source>
</evidence>
<evidence type="ECO:0000256" key="8">
    <source>
        <dbReference type="ARBA" id="ARBA00022840"/>
    </source>
</evidence>
<name>A0A2A4YI66_UNCAE</name>
<keyword evidence="6 14" id="KW-0132">Cell division</keyword>
<evidence type="ECO:0000256" key="7">
    <source>
        <dbReference type="ARBA" id="ARBA00022741"/>
    </source>
</evidence>
<comment type="function">
    <text evidence="14">Cell wall formation.</text>
</comment>
<dbReference type="Pfam" id="PF08245">
    <property type="entry name" value="Mur_ligase_M"/>
    <property type="match status" value="1"/>
</dbReference>
<evidence type="ECO:0000313" key="18">
    <source>
        <dbReference type="EMBL" id="PCI94404.1"/>
    </source>
</evidence>
<dbReference type="GO" id="GO:0008360">
    <property type="term" value="P:regulation of cell shape"/>
    <property type="evidence" value="ECO:0007669"/>
    <property type="project" value="UniProtKB-KW"/>
</dbReference>
<evidence type="ECO:0000256" key="5">
    <source>
        <dbReference type="ARBA" id="ARBA00022598"/>
    </source>
</evidence>
<evidence type="ECO:0000256" key="1">
    <source>
        <dbReference type="ARBA" id="ARBA00004496"/>
    </source>
</evidence>
<comment type="subcellular location">
    <subcellularLocation>
        <location evidence="1 14">Cytoplasm</location>
    </subcellularLocation>
</comment>
<dbReference type="SUPFAM" id="SSF53244">
    <property type="entry name" value="MurD-like peptide ligases, peptide-binding domain"/>
    <property type="match status" value="1"/>
</dbReference>
<evidence type="ECO:0000256" key="2">
    <source>
        <dbReference type="ARBA" id="ARBA00004752"/>
    </source>
</evidence>
<keyword evidence="7 14" id="KW-0547">Nucleotide-binding</keyword>
<dbReference type="SUPFAM" id="SSF51984">
    <property type="entry name" value="MurCD N-terminal domain"/>
    <property type="match status" value="1"/>
</dbReference>
<feature type="domain" description="Mur ligase N-terminal catalytic" evidence="15">
    <location>
        <begin position="2"/>
        <end position="100"/>
    </location>
</feature>
<keyword evidence="5 14" id="KW-0436">Ligase</keyword>
<dbReference type="InterPro" id="IPR013221">
    <property type="entry name" value="Mur_ligase_cen"/>
</dbReference>
<dbReference type="Gene3D" id="3.40.1190.10">
    <property type="entry name" value="Mur-like, catalytic domain"/>
    <property type="match status" value="1"/>
</dbReference>
<accession>A0A2A4YI66</accession>
<evidence type="ECO:0000256" key="3">
    <source>
        <dbReference type="ARBA" id="ARBA00012211"/>
    </source>
</evidence>
<evidence type="ECO:0000256" key="4">
    <source>
        <dbReference type="ARBA" id="ARBA00022490"/>
    </source>
</evidence>
<proteinExistence type="inferred from homology"/>
<dbReference type="Proteomes" id="UP000217838">
    <property type="component" value="Unassembled WGS sequence"/>
</dbReference>
<evidence type="ECO:0000256" key="11">
    <source>
        <dbReference type="ARBA" id="ARBA00023306"/>
    </source>
</evidence>
<evidence type="ECO:0000256" key="12">
    <source>
        <dbReference type="ARBA" id="ARBA00023316"/>
    </source>
</evidence>
<dbReference type="NCBIfam" id="TIGR01082">
    <property type="entry name" value="murC"/>
    <property type="match status" value="1"/>
</dbReference>
<evidence type="ECO:0000256" key="14">
    <source>
        <dbReference type="HAMAP-Rule" id="MF_00046"/>
    </source>
</evidence>
<keyword evidence="4 14" id="KW-0963">Cytoplasm</keyword>
<evidence type="ECO:0000259" key="17">
    <source>
        <dbReference type="Pfam" id="PF08245"/>
    </source>
</evidence>
<feature type="binding site" evidence="14">
    <location>
        <begin position="107"/>
        <end position="113"/>
    </location>
    <ligand>
        <name>ATP</name>
        <dbReference type="ChEBI" id="CHEBI:30616"/>
    </ligand>
</feature>